<gene>
    <name evidence="2" type="ORF">TRFO_24466</name>
</gene>
<keyword evidence="1" id="KW-1133">Transmembrane helix</keyword>
<sequence>MRRDIHVLLLGFETTNGQTILRRMNENFPTIKVAVPAGIYKEDIIISQYLVPLNLSNVEQLTKTFQLIQTVVICDQKFNNKKVLQAAESAKTKVVNAFYNYPQTVVEAAYHRFSFTPISMTAHQSASGLGLKGIWTVSHQESFLSFPKQNHGKYSIDQKPIDIQKMKVAHRIEFSNKFTAILFWLFALFLRLIFPFGKDRRTFNSNCNWRFFGETVEFDDTFEYEVTAESVESEYLRPDVAVLNILTSLSIKENESCDWNSFSRMRIKLSKYELKK</sequence>
<name>A0A1J4K845_9EUKA</name>
<dbReference type="Proteomes" id="UP000179807">
    <property type="component" value="Unassembled WGS sequence"/>
</dbReference>
<evidence type="ECO:0000313" key="3">
    <source>
        <dbReference type="Proteomes" id="UP000179807"/>
    </source>
</evidence>
<evidence type="ECO:0000256" key="1">
    <source>
        <dbReference type="SAM" id="Phobius"/>
    </source>
</evidence>
<feature type="transmembrane region" description="Helical" evidence="1">
    <location>
        <begin position="174"/>
        <end position="194"/>
    </location>
</feature>
<reference evidence="2" key="1">
    <citation type="submission" date="2016-10" db="EMBL/GenBank/DDBJ databases">
        <authorList>
            <person name="Benchimol M."/>
            <person name="Almeida L.G."/>
            <person name="Vasconcelos A.T."/>
            <person name="Perreira-Neves A."/>
            <person name="Rosa I.A."/>
            <person name="Tasca T."/>
            <person name="Bogo M.R."/>
            <person name="de Souza W."/>
        </authorList>
    </citation>
    <scope>NUCLEOTIDE SEQUENCE [LARGE SCALE GENOMIC DNA]</scope>
    <source>
        <strain evidence="2">K</strain>
    </source>
</reference>
<keyword evidence="1" id="KW-0472">Membrane</keyword>
<accession>A0A1J4K845</accession>
<dbReference type="GeneID" id="94838477"/>
<protein>
    <submittedName>
        <fullName evidence="2">Uncharacterized protein</fullName>
    </submittedName>
</protein>
<organism evidence="2 3">
    <name type="scientific">Tritrichomonas foetus</name>
    <dbReference type="NCBI Taxonomy" id="1144522"/>
    <lineage>
        <taxon>Eukaryota</taxon>
        <taxon>Metamonada</taxon>
        <taxon>Parabasalia</taxon>
        <taxon>Tritrichomonadida</taxon>
        <taxon>Tritrichomonadidae</taxon>
        <taxon>Tritrichomonas</taxon>
    </lineage>
</organism>
<keyword evidence="1" id="KW-0812">Transmembrane</keyword>
<dbReference type="RefSeq" id="XP_068360515.1">
    <property type="nucleotide sequence ID" value="XM_068503773.1"/>
</dbReference>
<proteinExistence type="predicted"/>
<evidence type="ECO:0000313" key="2">
    <source>
        <dbReference type="EMBL" id="OHT07379.1"/>
    </source>
</evidence>
<comment type="caution">
    <text evidence="2">The sequence shown here is derived from an EMBL/GenBank/DDBJ whole genome shotgun (WGS) entry which is preliminary data.</text>
</comment>
<dbReference type="VEuPathDB" id="TrichDB:TRFO_24466"/>
<keyword evidence="3" id="KW-1185">Reference proteome</keyword>
<dbReference type="EMBL" id="MLAK01000699">
    <property type="protein sequence ID" value="OHT07379.1"/>
    <property type="molecule type" value="Genomic_DNA"/>
</dbReference>
<dbReference type="AlphaFoldDB" id="A0A1J4K845"/>